<organism evidence="1 2">
    <name type="scientific">Gordonia phage BrutonGaster</name>
    <dbReference type="NCBI Taxonomy" id="2530116"/>
    <lineage>
        <taxon>Viruses</taxon>
        <taxon>Duplodnaviria</taxon>
        <taxon>Heunggongvirae</taxon>
        <taxon>Uroviricota</taxon>
        <taxon>Caudoviricetes</taxon>
        <taxon>Oneupvirus</taxon>
        <taxon>Oneupvirus brutongaster</taxon>
    </lineage>
</organism>
<protein>
    <submittedName>
        <fullName evidence="1">Endonuclease VII</fullName>
    </submittedName>
</protein>
<dbReference type="RefSeq" id="YP_009820543.1">
    <property type="nucleotide sequence ID" value="NC_048169.1"/>
</dbReference>
<dbReference type="InterPro" id="IPR038563">
    <property type="entry name" value="Endonuclease_7_sf"/>
</dbReference>
<dbReference type="EMBL" id="MK524501">
    <property type="protein sequence ID" value="QBP33246.1"/>
    <property type="molecule type" value="Genomic_DNA"/>
</dbReference>
<keyword evidence="2" id="KW-1185">Reference proteome</keyword>
<keyword evidence="1" id="KW-0378">Hydrolase</keyword>
<dbReference type="InterPro" id="IPR004211">
    <property type="entry name" value="Endonuclease_7"/>
</dbReference>
<keyword evidence="1" id="KW-0255">Endonuclease</keyword>
<evidence type="ECO:0000313" key="1">
    <source>
        <dbReference type="EMBL" id="QBP33246.1"/>
    </source>
</evidence>
<dbReference type="SUPFAM" id="SSF54060">
    <property type="entry name" value="His-Me finger endonucleases"/>
    <property type="match status" value="1"/>
</dbReference>
<gene>
    <name evidence="1" type="primary">29</name>
    <name evidence="1" type="ORF">SEA_BRUTONGASTER_29</name>
</gene>
<dbReference type="InterPro" id="IPR044925">
    <property type="entry name" value="His-Me_finger_sf"/>
</dbReference>
<proteinExistence type="predicted"/>
<dbReference type="Proteomes" id="UP000295568">
    <property type="component" value="Segment"/>
</dbReference>
<reference evidence="1 2" key="1">
    <citation type="submission" date="2019-02" db="EMBL/GenBank/DDBJ databases">
        <authorList>
            <person name="Rowley M."/>
            <person name="Stucki C."/>
            <person name="Ghiringhelli B."/>
            <person name="Naegele L."/>
            <person name="Emmons C.B."/>
            <person name="Slowan-Pomeroy T."/>
            <person name="Briggs L.A."/>
            <person name="Garlena R.A."/>
            <person name="Russell D.A."/>
            <person name="Pope W.H."/>
            <person name="Molloy S.D."/>
            <person name="Jacobs-Sera D."/>
            <person name="Hatfull G.F."/>
        </authorList>
    </citation>
    <scope>NUCLEOTIDE SEQUENCE [LARGE SCALE GENOMIC DNA]</scope>
</reference>
<dbReference type="GeneID" id="55011987"/>
<evidence type="ECO:0000313" key="2">
    <source>
        <dbReference type="Proteomes" id="UP000295568"/>
    </source>
</evidence>
<name>A0A482JKJ0_9CAUD</name>
<dbReference type="GO" id="GO:0004519">
    <property type="term" value="F:endonuclease activity"/>
    <property type="evidence" value="ECO:0007669"/>
    <property type="project" value="UniProtKB-KW"/>
</dbReference>
<accession>A0A482JKJ0</accession>
<sequence>MATATVRTCQQCSAKFSRTSRSQSLQLCQDCDGVYARCIRCGEFKSTDLFNAHKSRRNGIDNKCRECDADRKLRERYGISLAEYKDLLDEQDGKCAICHTVAKLHVDHCHVTGKKRGLLCSQCNTAIGLLKEDLNLLSRAAEYLELHH</sequence>
<dbReference type="Gene3D" id="3.40.1800.10">
    <property type="entry name" value="His-Me finger endonucleases"/>
    <property type="match status" value="1"/>
</dbReference>
<dbReference type="KEGG" id="vg:55011987"/>
<dbReference type="Pfam" id="PF02945">
    <property type="entry name" value="Endonuclease_7"/>
    <property type="match status" value="1"/>
</dbReference>
<keyword evidence="1" id="KW-0540">Nuclease</keyword>